<organism evidence="2 3">
    <name type="scientific">Gimesia aquarii</name>
    <dbReference type="NCBI Taxonomy" id="2527964"/>
    <lineage>
        <taxon>Bacteria</taxon>
        <taxon>Pseudomonadati</taxon>
        <taxon>Planctomycetota</taxon>
        <taxon>Planctomycetia</taxon>
        <taxon>Planctomycetales</taxon>
        <taxon>Planctomycetaceae</taxon>
        <taxon>Gimesia</taxon>
    </lineage>
</organism>
<reference evidence="2 3" key="1">
    <citation type="submission" date="2019-03" db="EMBL/GenBank/DDBJ databases">
        <title>Deep-cultivation of Planctomycetes and their phenomic and genomic characterization uncovers novel biology.</title>
        <authorList>
            <person name="Wiegand S."/>
            <person name="Jogler M."/>
            <person name="Boedeker C."/>
            <person name="Pinto D."/>
            <person name="Vollmers J."/>
            <person name="Rivas-Marin E."/>
            <person name="Kohn T."/>
            <person name="Peeters S.H."/>
            <person name="Heuer A."/>
            <person name="Rast P."/>
            <person name="Oberbeckmann S."/>
            <person name="Bunk B."/>
            <person name="Jeske O."/>
            <person name="Meyerdierks A."/>
            <person name="Storesund J.E."/>
            <person name="Kallscheuer N."/>
            <person name="Luecker S."/>
            <person name="Lage O.M."/>
            <person name="Pohl T."/>
            <person name="Merkel B.J."/>
            <person name="Hornburger P."/>
            <person name="Mueller R.-W."/>
            <person name="Bruemmer F."/>
            <person name="Labrenz M."/>
            <person name="Spormann A.M."/>
            <person name="Op den Camp H."/>
            <person name="Overmann J."/>
            <person name="Amann R."/>
            <person name="Jetten M.S.M."/>
            <person name="Mascher T."/>
            <person name="Medema M.H."/>
            <person name="Devos D.P."/>
            <person name="Kaster A.-K."/>
            <person name="Ovreas L."/>
            <person name="Rohde M."/>
            <person name="Galperin M.Y."/>
            <person name="Jogler C."/>
        </authorList>
    </citation>
    <scope>NUCLEOTIDE SEQUENCE [LARGE SCALE GENOMIC DNA]</scope>
    <source>
        <strain evidence="2 3">V202</strain>
    </source>
</reference>
<dbReference type="SUPFAM" id="SSF53474">
    <property type="entry name" value="alpha/beta-Hydrolases"/>
    <property type="match status" value="1"/>
</dbReference>
<feature type="transmembrane region" description="Helical" evidence="1">
    <location>
        <begin position="6"/>
        <end position="29"/>
    </location>
</feature>
<keyword evidence="1" id="KW-0812">Transmembrane</keyword>
<dbReference type="Pfam" id="PF00756">
    <property type="entry name" value="Esterase"/>
    <property type="match status" value="1"/>
</dbReference>
<keyword evidence="3" id="KW-1185">Reference proteome</keyword>
<dbReference type="Proteomes" id="UP000318384">
    <property type="component" value="Chromosome"/>
</dbReference>
<proteinExistence type="predicted"/>
<gene>
    <name evidence="2" type="ORF">V202x_33480</name>
</gene>
<dbReference type="InterPro" id="IPR050583">
    <property type="entry name" value="Mycobacterial_A85_antigen"/>
</dbReference>
<dbReference type="OrthoDB" id="184858at2"/>
<dbReference type="GO" id="GO:0016747">
    <property type="term" value="F:acyltransferase activity, transferring groups other than amino-acyl groups"/>
    <property type="evidence" value="ECO:0007669"/>
    <property type="project" value="TreeGrafter"/>
</dbReference>
<dbReference type="EMBL" id="CP037422">
    <property type="protein sequence ID" value="QDU09951.1"/>
    <property type="molecule type" value="Genomic_DNA"/>
</dbReference>
<evidence type="ECO:0000313" key="3">
    <source>
        <dbReference type="Proteomes" id="UP000318384"/>
    </source>
</evidence>
<dbReference type="PANTHER" id="PTHR48098:SF1">
    <property type="entry name" value="DIACYLGLYCEROL ACYLTRANSFERASE_MYCOLYLTRANSFERASE AG85A"/>
    <property type="match status" value="1"/>
</dbReference>
<dbReference type="Gene3D" id="3.40.50.1820">
    <property type="entry name" value="alpha/beta hydrolase"/>
    <property type="match status" value="1"/>
</dbReference>
<keyword evidence="1" id="KW-0472">Membrane</keyword>
<dbReference type="InterPro" id="IPR029058">
    <property type="entry name" value="AB_hydrolase_fold"/>
</dbReference>
<evidence type="ECO:0000313" key="2">
    <source>
        <dbReference type="EMBL" id="QDU09951.1"/>
    </source>
</evidence>
<dbReference type="InterPro" id="IPR000801">
    <property type="entry name" value="Esterase-like"/>
</dbReference>
<accession>A0A517WXF4</accession>
<keyword evidence="1" id="KW-1133">Transmembrane helix</keyword>
<protein>
    <submittedName>
        <fullName evidence="2">Esterase</fullName>
    </submittedName>
</protein>
<sequence length="294" mass="33912">MQQRLFLYFLMICIVSTILSFKTGFVMAIDSEAEEMKIETEELFPRILGVTFFSRNLKQRKRAVVVLPEHWQQIKPEKRRMLVILHGRGRHELSLIEDKAVRKQLLDSGLFVILPDGDDGWYINSPVRKSDVYETYLEEVLAVVTQEFQLPTARQQWAIAGWSMGGFGCVNFAARHPDRFIAVSSMIGLLDFPRTGLPKGQSYRVPTARFGSDEAVRKQFNPIERAEKLKGMSVLIITADKAFDRTMNEHFRERLIELKQPPEWIMLKGRHTFSVVSEAIPHVLEFTKQALQSK</sequence>
<evidence type="ECO:0000256" key="1">
    <source>
        <dbReference type="SAM" id="Phobius"/>
    </source>
</evidence>
<name>A0A517WXF4_9PLAN</name>
<dbReference type="PANTHER" id="PTHR48098">
    <property type="entry name" value="ENTEROCHELIN ESTERASE-RELATED"/>
    <property type="match status" value="1"/>
</dbReference>
<dbReference type="AlphaFoldDB" id="A0A517WXF4"/>